<dbReference type="Proteomes" id="UP000054485">
    <property type="component" value="Unassembled WGS sequence"/>
</dbReference>
<evidence type="ECO:0000313" key="3">
    <source>
        <dbReference type="Proteomes" id="UP000054485"/>
    </source>
</evidence>
<dbReference type="HOGENOM" id="CLU_030805_2_0_1"/>
<organism evidence="2 3">
    <name type="scientific">Suillus luteus UH-Slu-Lm8-n1</name>
    <dbReference type="NCBI Taxonomy" id="930992"/>
    <lineage>
        <taxon>Eukaryota</taxon>
        <taxon>Fungi</taxon>
        <taxon>Dikarya</taxon>
        <taxon>Basidiomycota</taxon>
        <taxon>Agaricomycotina</taxon>
        <taxon>Agaricomycetes</taxon>
        <taxon>Agaricomycetidae</taxon>
        <taxon>Boletales</taxon>
        <taxon>Suillineae</taxon>
        <taxon>Suillaceae</taxon>
        <taxon>Suillus</taxon>
    </lineage>
</organism>
<protein>
    <recommendedName>
        <fullName evidence="1">CinA C-terminal domain-containing protein</fullName>
    </recommendedName>
</protein>
<dbReference type="InterPro" id="IPR036653">
    <property type="entry name" value="CinA-like_C"/>
</dbReference>
<reference evidence="3" key="2">
    <citation type="submission" date="2015-01" db="EMBL/GenBank/DDBJ databases">
        <title>Evolutionary Origins and Diversification of the Mycorrhizal Mutualists.</title>
        <authorList>
            <consortium name="DOE Joint Genome Institute"/>
            <consortium name="Mycorrhizal Genomics Consortium"/>
            <person name="Kohler A."/>
            <person name="Kuo A."/>
            <person name="Nagy L.G."/>
            <person name="Floudas D."/>
            <person name="Copeland A."/>
            <person name="Barry K.W."/>
            <person name="Cichocki N."/>
            <person name="Veneault-Fourrey C."/>
            <person name="LaButti K."/>
            <person name="Lindquist E.A."/>
            <person name="Lipzen A."/>
            <person name="Lundell T."/>
            <person name="Morin E."/>
            <person name="Murat C."/>
            <person name="Riley R."/>
            <person name="Ohm R."/>
            <person name="Sun H."/>
            <person name="Tunlid A."/>
            <person name="Henrissat B."/>
            <person name="Grigoriev I.V."/>
            <person name="Hibbett D.S."/>
            <person name="Martin F."/>
        </authorList>
    </citation>
    <scope>NUCLEOTIDE SEQUENCE [LARGE SCALE GENOMIC DNA]</scope>
    <source>
        <strain evidence="3">UH-Slu-Lm8-n1</strain>
    </source>
</reference>
<reference evidence="2 3" key="1">
    <citation type="submission" date="2014-04" db="EMBL/GenBank/DDBJ databases">
        <authorList>
            <consortium name="DOE Joint Genome Institute"/>
            <person name="Kuo A."/>
            <person name="Ruytinx J."/>
            <person name="Rineau F."/>
            <person name="Colpaert J."/>
            <person name="Kohler A."/>
            <person name="Nagy L.G."/>
            <person name="Floudas D."/>
            <person name="Copeland A."/>
            <person name="Barry K.W."/>
            <person name="Cichocki N."/>
            <person name="Veneault-Fourrey C."/>
            <person name="LaButti K."/>
            <person name="Lindquist E.A."/>
            <person name="Lipzen A."/>
            <person name="Lundell T."/>
            <person name="Morin E."/>
            <person name="Murat C."/>
            <person name="Sun H."/>
            <person name="Tunlid A."/>
            <person name="Henrissat B."/>
            <person name="Grigoriev I.V."/>
            <person name="Hibbett D.S."/>
            <person name="Martin F."/>
            <person name="Nordberg H.P."/>
            <person name="Cantor M.N."/>
            <person name="Hua S.X."/>
        </authorList>
    </citation>
    <scope>NUCLEOTIDE SEQUENCE [LARGE SCALE GENOMIC DNA]</scope>
    <source>
        <strain evidence="2 3">UH-Slu-Lm8-n1</strain>
    </source>
</reference>
<keyword evidence="3" id="KW-1185">Reference proteome</keyword>
<gene>
    <name evidence="2" type="ORF">CY34DRAFT_813087</name>
</gene>
<dbReference type="Gene3D" id="3.90.950.20">
    <property type="entry name" value="CinA-like"/>
    <property type="match status" value="1"/>
</dbReference>
<dbReference type="SUPFAM" id="SSF142433">
    <property type="entry name" value="CinA-like"/>
    <property type="match status" value="1"/>
</dbReference>
<proteinExistence type="predicted"/>
<dbReference type="OrthoDB" id="2350783at2759"/>
<dbReference type="Pfam" id="PF02464">
    <property type="entry name" value="CinA"/>
    <property type="match status" value="1"/>
</dbReference>
<dbReference type="InParanoid" id="A0A0D0A7T6"/>
<dbReference type="InterPro" id="IPR008136">
    <property type="entry name" value="CinA_C"/>
</dbReference>
<dbReference type="EMBL" id="KN835792">
    <property type="protein sequence ID" value="KIK34209.1"/>
    <property type="molecule type" value="Genomic_DNA"/>
</dbReference>
<dbReference type="AlphaFoldDB" id="A0A0D0A7T6"/>
<evidence type="ECO:0000259" key="1">
    <source>
        <dbReference type="Pfam" id="PF02464"/>
    </source>
</evidence>
<accession>A0A0D0A7T6</accession>
<feature type="domain" description="CinA C-terminal" evidence="1">
    <location>
        <begin position="18"/>
        <end position="169"/>
    </location>
</feature>
<evidence type="ECO:0000313" key="2">
    <source>
        <dbReference type="EMBL" id="KIK34209.1"/>
    </source>
</evidence>
<name>A0A0D0A7T6_9AGAM</name>
<sequence length="195" mass="20679">MEPAEDYSFPPASFKPLLTEISGLLRSTSSTLAVAETTTGGLVSAALLSVSGASKFFVGGATVYTTKSRRIWAGWTDENLVNYKGPTPQLVTELAVNVREQMDATYCIGESGATGPTVPGPPFVHVAGQTCIAIVSREGFATRVVNTGVAEREKNMVAFAKAALVLHRDVLAGDVKLEPRQRRPDSEGSDFTSTI</sequence>
<dbReference type="STRING" id="930992.A0A0D0A7T6"/>